<reference evidence="2" key="2">
    <citation type="submission" date="2018-05" db="EMBL/GenBank/DDBJ databases">
        <title>OmerRS3 (Oryza meridionalis Reference Sequence Version 3).</title>
        <authorList>
            <person name="Zhang J."/>
            <person name="Kudrna D."/>
            <person name="Lee S."/>
            <person name="Talag J."/>
            <person name="Welchert J."/>
            <person name="Wing R.A."/>
        </authorList>
    </citation>
    <scope>NUCLEOTIDE SEQUENCE [LARGE SCALE GENOMIC DNA]</scope>
    <source>
        <strain evidence="2">cv. OR44</strain>
    </source>
</reference>
<keyword evidence="1" id="KW-0732">Signal</keyword>
<keyword evidence="3" id="KW-1185">Reference proteome</keyword>
<organism evidence="2">
    <name type="scientific">Oryza meridionalis</name>
    <dbReference type="NCBI Taxonomy" id="40149"/>
    <lineage>
        <taxon>Eukaryota</taxon>
        <taxon>Viridiplantae</taxon>
        <taxon>Streptophyta</taxon>
        <taxon>Embryophyta</taxon>
        <taxon>Tracheophyta</taxon>
        <taxon>Spermatophyta</taxon>
        <taxon>Magnoliopsida</taxon>
        <taxon>Liliopsida</taxon>
        <taxon>Poales</taxon>
        <taxon>Poaceae</taxon>
        <taxon>BOP clade</taxon>
        <taxon>Oryzoideae</taxon>
        <taxon>Oryzeae</taxon>
        <taxon>Oryzinae</taxon>
        <taxon>Oryza</taxon>
    </lineage>
</organism>
<dbReference type="AlphaFoldDB" id="A0A0E0ELA5"/>
<accession>A0A0E0ELA5</accession>
<sequence length="83" mass="8695">MGSPSAKYLLFSLAILLALSSQQQALLPSAFARQLVPMPTNTAAGHADVTEEKPSVPPSSVTKICRVLRICKRSSSAATSAKP</sequence>
<dbReference type="STRING" id="40149.A0A0E0ELA5"/>
<protein>
    <submittedName>
        <fullName evidence="2">Uncharacterized protein</fullName>
    </submittedName>
</protein>
<feature type="chain" id="PRO_5002358279" evidence="1">
    <location>
        <begin position="26"/>
        <end position="83"/>
    </location>
</feature>
<feature type="signal peptide" evidence="1">
    <location>
        <begin position="1"/>
        <end position="25"/>
    </location>
</feature>
<name>A0A0E0ELA5_9ORYZ</name>
<evidence type="ECO:0000313" key="3">
    <source>
        <dbReference type="Proteomes" id="UP000008021"/>
    </source>
</evidence>
<reference evidence="2" key="1">
    <citation type="submission" date="2015-04" db="UniProtKB">
        <authorList>
            <consortium name="EnsemblPlants"/>
        </authorList>
    </citation>
    <scope>IDENTIFICATION</scope>
</reference>
<dbReference type="Gramene" id="OMERI08G11640.1">
    <property type="protein sequence ID" value="OMERI08G11640.1"/>
    <property type="gene ID" value="OMERI08G11640"/>
</dbReference>
<proteinExistence type="predicted"/>
<evidence type="ECO:0000256" key="1">
    <source>
        <dbReference type="SAM" id="SignalP"/>
    </source>
</evidence>
<evidence type="ECO:0000313" key="2">
    <source>
        <dbReference type="EnsemblPlants" id="OMERI08G11640.1"/>
    </source>
</evidence>
<dbReference type="HOGENOM" id="CLU_2546466_0_0_1"/>
<dbReference type="EnsemblPlants" id="OMERI08G11640.1">
    <property type="protein sequence ID" value="OMERI08G11640.1"/>
    <property type="gene ID" value="OMERI08G11640"/>
</dbReference>
<dbReference type="Proteomes" id="UP000008021">
    <property type="component" value="Chromosome 8"/>
</dbReference>